<dbReference type="AlphaFoldDB" id="A0A6L2LQI6"/>
<keyword evidence="2" id="KW-0548">Nucleotidyltransferase</keyword>
<reference evidence="2" key="1">
    <citation type="journal article" date="2019" name="Sci. Rep.">
        <title>Draft genome of Tanacetum cinerariifolium, the natural source of mosquito coil.</title>
        <authorList>
            <person name="Yamashiro T."/>
            <person name="Shiraishi A."/>
            <person name="Satake H."/>
            <person name="Nakayama K."/>
        </authorList>
    </citation>
    <scope>NUCLEOTIDE SEQUENCE</scope>
</reference>
<dbReference type="PANTHER" id="PTHR33223:SF11">
    <property type="entry name" value="ELEMENT PROTEIN, PUTATIVE-RELATED"/>
    <property type="match status" value="1"/>
</dbReference>
<feature type="region of interest" description="Disordered" evidence="1">
    <location>
        <begin position="193"/>
        <end position="217"/>
    </location>
</feature>
<feature type="region of interest" description="Disordered" evidence="1">
    <location>
        <begin position="1"/>
        <end position="104"/>
    </location>
</feature>
<accession>A0A6L2LQI6</accession>
<keyword evidence="2" id="KW-0695">RNA-directed DNA polymerase</keyword>
<dbReference type="EMBL" id="BKCJ010004809">
    <property type="protein sequence ID" value="GEU63217.1"/>
    <property type="molecule type" value="Genomic_DNA"/>
</dbReference>
<dbReference type="PANTHER" id="PTHR33223">
    <property type="entry name" value="CCHC-TYPE DOMAIN-CONTAINING PROTEIN"/>
    <property type="match status" value="1"/>
</dbReference>
<comment type="caution">
    <text evidence="2">The sequence shown here is derived from an EMBL/GenBank/DDBJ whole genome shotgun (WGS) entry which is preliminary data.</text>
</comment>
<name>A0A6L2LQI6_TANCI</name>
<keyword evidence="2" id="KW-0808">Transferase</keyword>
<proteinExistence type="predicted"/>
<evidence type="ECO:0000313" key="2">
    <source>
        <dbReference type="EMBL" id="GEU63217.1"/>
    </source>
</evidence>
<protein>
    <submittedName>
        <fullName evidence="2">Reverse transcriptase domain-containing protein</fullName>
    </submittedName>
</protein>
<dbReference type="GO" id="GO:0003964">
    <property type="term" value="F:RNA-directed DNA polymerase activity"/>
    <property type="evidence" value="ECO:0007669"/>
    <property type="project" value="UniProtKB-KW"/>
</dbReference>
<sequence length="336" mass="37394">MVDLQLEGEGAQRVEVEGTGTGSREGTRPAGKAKATPKKLVYDDSEAEGSNSSETKGLSEKFSNGCSKTSRTRDRANSSRKSQRSLSRGKTSAHLKMSERLENISKAKLPRNIKVYKGSKDPEDHLGIFSAAAEQEECSMPMWCKMFRQTLSGAAQNWFDDLDPKSVDSFEELSQKFLEEFSKQNSGIKETSVVDGSEVKRESEEGAVQASSEGSWGHVLPTQEETRSHPSVAHLVKDIRQGNQRNRSQRRGNVKVINMVGTIECFRVRRIYVDGGSSSKIMYEHCFKCFDANTKSTLRKSSAPLVRFSSEIYHLLGLIDLKVTMGEPRKNKTVLL</sequence>
<feature type="compositionally biased region" description="Polar residues" evidence="1">
    <location>
        <begin position="48"/>
        <end position="69"/>
    </location>
</feature>
<evidence type="ECO:0000256" key="1">
    <source>
        <dbReference type="SAM" id="MobiDB-lite"/>
    </source>
</evidence>
<organism evidence="2">
    <name type="scientific">Tanacetum cinerariifolium</name>
    <name type="common">Dalmatian daisy</name>
    <name type="synonym">Chrysanthemum cinerariifolium</name>
    <dbReference type="NCBI Taxonomy" id="118510"/>
    <lineage>
        <taxon>Eukaryota</taxon>
        <taxon>Viridiplantae</taxon>
        <taxon>Streptophyta</taxon>
        <taxon>Embryophyta</taxon>
        <taxon>Tracheophyta</taxon>
        <taxon>Spermatophyta</taxon>
        <taxon>Magnoliopsida</taxon>
        <taxon>eudicotyledons</taxon>
        <taxon>Gunneridae</taxon>
        <taxon>Pentapetalae</taxon>
        <taxon>asterids</taxon>
        <taxon>campanulids</taxon>
        <taxon>Asterales</taxon>
        <taxon>Asteraceae</taxon>
        <taxon>Asteroideae</taxon>
        <taxon>Anthemideae</taxon>
        <taxon>Anthemidinae</taxon>
        <taxon>Tanacetum</taxon>
    </lineage>
</organism>
<gene>
    <name evidence="2" type="ORF">Tci_035195</name>
</gene>